<keyword evidence="14" id="KW-1185">Reference proteome</keyword>
<comment type="similarity">
    <text evidence="2">Belongs to the TonB family.</text>
</comment>
<name>A0A975SKJ3_9RHOO</name>
<keyword evidence="6 11" id="KW-0812">Transmembrane</keyword>
<keyword evidence="8 11" id="KW-1133">Transmembrane helix</keyword>
<keyword evidence="9 11" id="KW-0472">Membrane</keyword>
<evidence type="ECO:0000256" key="11">
    <source>
        <dbReference type="SAM" id="Phobius"/>
    </source>
</evidence>
<evidence type="ECO:0000313" key="13">
    <source>
        <dbReference type="EMBL" id="QWT47963.1"/>
    </source>
</evidence>
<evidence type="ECO:0000256" key="2">
    <source>
        <dbReference type="ARBA" id="ARBA00006555"/>
    </source>
</evidence>
<evidence type="ECO:0000256" key="10">
    <source>
        <dbReference type="SAM" id="MobiDB-lite"/>
    </source>
</evidence>
<protein>
    <submittedName>
        <fullName evidence="13">Energy transducer TonB</fullName>
    </submittedName>
</protein>
<feature type="domain" description="TonB C-terminal" evidence="12">
    <location>
        <begin position="195"/>
        <end position="292"/>
    </location>
</feature>
<comment type="subcellular location">
    <subcellularLocation>
        <location evidence="1">Cell inner membrane</location>
        <topology evidence="1">Single-pass membrane protein</topology>
        <orientation evidence="1">Periplasmic side</orientation>
    </subcellularLocation>
</comment>
<evidence type="ECO:0000256" key="6">
    <source>
        <dbReference type="ARBA" id="ARBA00022692"/>
    </source>
</evidence>
<dbReference type="AlphaFoldDB" id="A0A975SKJ3"/>
<evidence type="ECO:0000259" key="12">
    <source>
        <dbReference type="PROSITE" id="PS52015"/>
    </source>
</evidence>
<dbReference type="EMBL" id="CP064782">
    <property type="protein sequence ID" value="QWT47963.1"/>
    <property type="molecule type" value="Genomic_DNA"/>
</dbReference>
<sequence>MARKQPWEFFRHYLPASLNLTAAITISLAVHALVLAIHFTSPDLSRAFKDRAMEIVLVNSRSSHKPRDTQALAQANLDGGGNTAENRRASTPLPPSPRQQEGTELEQAKQRVQALEAQQRALLTRARSQHQVAPRSAKDTQPDPTPKLSGRDMANNALAMARLEGEVNKNLDDYNKRPRRKFLGTRTSEYRFAQYMEDWRLKVERVGTLNYPDAARGKLYGSLVLSVTINSDGSVEKVELERTSGEKVLDNAALRIVKMAAPYAPFPPDIKRDVDQLVITRTWFFTSGDQLQAR</sequence>
<dbReference type="Proteomes" id="UP000683428">
    <property type="component" value="Chromosome"/>
</dbReference>
<dbReference type="PANTHER" id="PTHR33446:SF11">
    <property type="entry name" value="TONB3"/>
    <property type="match status" value="1"/>
</dbReference>
<keyword evidence="3" id="KW-0813">Transport</keyword>
<dbReference type="RefSeq" id="WP_216129937.1">
    <property type="nucleotide sequence ID" value="NZ_CP064782.1"/>
</dbReference>
<dbReference type="GO" id="GO:0055085">
    <property type="term" value="P:transmembrane transport"/>
    <property type="evidence" value="ECO:0007669"/>
    <property type="project" value="InterPro"/>
</dbReference>
<evidence type="ECO:0000256" key="1">
    <source>
        <dbReference type="ARBA" id="ARBA00004383"/>
    </source>
</evidence>
<dbReference type="GO" id="GO:0015031">
    <property type="term" value="P:protein transport"/>
    <property type="evidence" value="ECO:0007669"/>
    <property type="project" value="UniProtKB-KW"/>
</dbReference>
<evidence type="ECO:0000256" key="9">
    <source>
        <dbReference type="ARBA" id="ARBA00023136"/>
    </source>
</evidence>
<evidence type="ECO:0000313" key="14">
    <source>
        <dbReference type="Proteomes" id="UP000683428"/>
    </source>
</evidence>
<dbReference type="InterPro" id="IPR006260">
    <property type="entry name" value="TonB/TolA_C"/>
</dbReference>
<dbReference type="Pfam" id="PF03544">
    <property type="entry name" value="TonB_C"/>
    <property type="match status" value="1"/>
</dbReference>
<evidence type="ECO:0000256" key="4">
    <source>
        <dbReference type="ARBA" id="ARBA00022475"/>
    </source>
</evidence>
<keyword evidence="4" id="KW-1003">Cell membrane</keyword>
<proteinExistence type="inferred from homology"/>
<dbReference type="PROSITE" id="PS52015">
    <property type="entry name" value="TONB_CTD"/>
    <property type="match status" value="1"/>
</dbReference>
<gene>
    <name evidence="13" type="ORF">Azoinq_08750</name>
</gene>
<feature type="region of interest" description="Disordered" evidence="10">
    <location>
        <begin position="76"/>
        <end position="150"/>
    </location>
</feature>
<keyword evidence="5" id="KW-0997">Cell inner membrane</keyword>
<evidence type="ECO:0000256" key="3">
    <source>
        <dbReference type="ARBA" id="ARBA00022448"/>
    </source>
</evidence>
<dbReference type="InterPro" id="IPR037682">
    <property type="entry name" value="TonB_C"/>
</dbReference>
<evidence type="ECO:0000256" key="7">
    <source>
        <dbReference type="ARBA" id="ARBA00022927"/>
    </source>
</evidence>
<dbReference type="PANTHER" id="PTHR33446">
    <property type="entry name" value="PROTEIN TONB-RELATED"/>
    <property type="match status" value="1"/>
</dbReference>
<evidence type="ECO:0000256" key="5">
    <source>
        <dbReference type="ARBA" id="ARBA00022519"/>
    </source>
</evidence>
<dbReference type="NCBIfam" id="TIGR01352">
    <property type="entry name" value="tonB_Cterm"/>
    <property type="match status" value="1"/>
</dbReference>
<feature type="transmembrane region" description="Helical" evidence="11">
    <location>
        <begin position="20"/>
        <end position="39"/>
    </location>
</feature>
<evidence type="ECO:0000256" key="8">
    <source>
        <dbReference type="ARBA" id="ARBA00022989"/>
    </source>
</evidence>
<dbReference type="InterPro" id="IPR051045">
    <property type="entry name" value="TonB-dependent_transducer"/>
</dbReference>
<dbReference type="GO" id="GO:0098797">
    <property type="term" value="C:plasma membrane protein complex"/>
    <property type="evidence" value="ECO:0007669"/>
    <property type="project" value="TreeGrafter"/>
</dbReference>
<dbReference type="KEGG" id="aiq:Azoinq_08750"/>
<accession>A0A975SKJ3</accession>
<reference evidence="13" key="1">
    <citation type="submission" date="2020-11" db="EMBL/GenBank/DDBJ databases">
        <title>Azospira inquinata sp. nov.</title>
        <authorList>
            <person name="Moe W.M."/>
            <person name="Mikes M.C."/>
        </authorList>
    </citation>
    <scope>NUCLEOTIDE SEQUENCE</scope>
    <source>
        <strain evidence="13">Azo-3</strain>
    </source>
</reference>
<organism evidence="13 14">
    <name type="scientific">Azospira inquinata</name>
    <dbReference type="NCBI Taxonomy" id="2785627"/>
    <lineage>
        <taxon>Bacteria</taxon>
        <taxon>Pseudomonadati</taxon>
        <taxon>Pseudomonadota</taxon>
        <taxon>Betaproteobacteria</taxon>
        <taxon>Rhodocyclales</taxon>
        <taxon>Rhodocyclaceae</taxon>
        <taxon>Azospira</taxon>
    </lineage>
</organism>
<dbReference type="GO" id="GO:0031992">
    <property type="term" value="F:energy transducer activity"/>
    <property type="evidence" value="ECO:0007669"/>
    <property type="project" value="TreeGrafter"/>
</dbReference>
<keyword evidence="7" id="KW-0653">Protein transport</keyword>